<reference evidence="7 8" key="1">
    <citation type="journal article" date="2018" name="Sci. Rep.">
        <title>Genomic signatures of local adaptation to the degree of environmental predictability in rotifers.</title>
        <authorList>
            <person name="Franch-Gras L."/>
            <person name="Hahn C."/>
            <person name="Garcia-Roger E.M."/>
            <person name="Carmona M.J."/>
            <person name="Serra M."/>
            <person name="Gomez A."/>
        </authorList>
    </citation>
    <scope>NUCLEOTIDE SEQUENCE [LARGE SCALE GENOMIC DNA]</scope>
    <source>
        <strain evidence="7">HYR1</strain>
    </source>
</reference>
<evidence type="ECO:0000256" key="5">
    <source>
        <dbReference type="ARBA" id="ARBA00023136"/>
    </source>
</evidence>
<keyword evidence="5 6" id="KW-0472">Membrane</keyword>
<evidence type="ECO:0000256" key="2">
    <source>
        <dbReference type="ARBA" id="ARBA00006824"/>
    </source>
</evidence>
<feature type="transmembrane region" description="Helical" evidence="6">
    <location>
        <begin position="90"/>
        <end position="112"/>
    </location>
</feature>
<dbReference type="PANTHER" id="PTHR11266">
    <property type="entry name" value="PEROXISOMAL MEMBRANE PROTEIN 2, PXMP2 MPV17"/>
    <property type="match status" value="1"/>
</dbReference>
<accession>A0A3M7PFB5</accession>
<keyword evidence="4 6" id="KW-1133">Transmembrane helix</keyword>
<dbReference type="AlphaFoldDB" id="A0A3M7PFB5"/>
<gene>
    <name evidence="7" type="ORF">BpHYR1_018540</name>
</gene>
<evidence type="ECO:0000256" key="3">
    <source>
        <dbReference type="ARBA" id="ARBA00022692"/>
    </source>
</evidence>
<dbReference type="OrthoDB" id="430207at2759"/>
<dbReference type="Proteomes" id="UP000276133">
    <property type="component" value="Unassembled WGS sequence"/>
</dbReference>
<keyword evidence="8" id="KW-1185">Reference proteome</keyword>
<sequence length="190" mass="21862">MKLLSIYNKFLARHPFLGTCLTSAFGMGAGNLLCQIIMYPMTEKFDPLLFVTYALFGLLVSGPFVKVWWDALEFKIFKNPKQFLRPIKMMLLDQSTSPFILNGSFLYILALYGGKSHSEAVDDALNRCIPVCLESYKVWPIIMILNFYIIPPNNRFVVSDRVLFTNSISILWTTYFTYMSVLFVVFSDKI</sequence>
<comment type="caution">
    <text evidence="7">The sequence shown here is derived from an EMBL/GenBank/DDBJ whole genome shotgun (WGS) entry which is preliminary data.</text>
</comment>
<feature type="transmembrane region" description="Helical" evidence="6">
    <location>
        <begin position="162"/>
        <end position="186"/>
    </location>
</feature>
<dbReference type="STRING" id="10195.A0A3M7PFB5"/>
<keyword evidence="3 6" id="KW-0812">Transmembrane</keyword>
<feature type="transmembrane region" description="Helical" evidence="6">
    <location>
        <begin position="124"/>
        <end position="150"/>
    </location>
</feature>
<dbReference type="Pfam" id="PF04117">
    <property type="entry name" value="Mpv17_PMP22"/>
    <property type="match status" value="1"/>
</dbReference>
<dbReference type="GO" id="GO:0005737">
    <property type="term" value="C:cytoplasm"/>
    <property type="evidence" value="ECO:0007669"/>
    <property type="project" value="TreeGrafter"/>
</dbReference>
<dbReference type="EMBL" id="REGN01011163">
    <property type="protein sequence ID" value="RMZ97801.1"/>
    <property type="molecule type" value="Genomic_DNA"/>
</dbReference>
<dbReference type="GO" id="GO:0016020">
    <property type="term" value="C:membrane"/>
    <property type="evidence" value="ECO:0007669"/>
    <property type="project" value="UniProtKB-SubCell"/>
</dbReference>
<dbReference type="InterPro" id="IPR007248">
    <property type="entry name" value="Mpv17_PMP22"/>
</dbReference>
<evidence type="ECO:0000256" key="4">
    <source>
        <dbReference type="ARBA" id="ARBA00022989"/>
    </source>
</evidence>
<evidence type="ECO:0000256" key="1">
    <source>
        <dbReference type="ARBA" id="ARBA00004141"/>
    </source>
</evidence>
<comment type="similarity">
    <text evidence="2 6">Belongs to the peroxisomal membrane protein PXMP2/4 family.</text>
</comment>
<feature type="transmembrane region" description="Helical" evidence="6">
    <location>
        <begin position="50"/>
        <end position="69"/>
    </location>
</feature>
<comment type="subcellular location">
    <subcellularLocation>
        <location evidence="1">Membrane</location>
        <topology evidence="1">Multi-pass membrane protein</topology>
    </subcellularLocation>
</comment>
<protein>
    <submittedName>
        <fullName evidence="7">Mpv17</fullName>
    </submittedName>
</protein>
<evidence type="ECO:0000256" key="6">
    <source>
        <dbReference type="RuleBase" id="RU363053"/>
    </source>
</evidence>
<proteinExistence type="inferred from homology"/>
<organism evidence="7 8">
    <name type="scientific">Brachionus plicatilis</name>
    <name type="common">Marine rotifer</name>
    <name type="synonym">Brachionus muelleri</name>
    <dbReference type="NCBI Taxonomy" id="10195"/>
    <lineage>
        <taxon>Eukaryota</taxon>
        <taxon>Metazoa</taxon>
        <taxon>Spiralia</taxon>
        <taxon>Gnathifera</taxon>
        <taxon>Rotifera</taxon>
        <taxon>Eurotatoria</taxon>
        <taxon>Monogononta</taxon>
        <taxon>Pseudotrocha</taxon>
        <taxon>Ploima</taxon>
        <taxon>Brachionidae</taxon>
        <taxon>Brachionus</taxon>
    </lineage>
</organism>
<evidence type="ECO:0000313" key="7">
    <source>
        <dbReference type="EMBL" id="RMZ97801.1"/>
    </source>
</evidence>
<name>A0A3M7PFB5_BRAPC</name>
<evidence type="ECO:0000313" key="8">
    <source>
        <dbReference type="Proteomes" id="UP000276133"/>
    </source>
</evidence>